<evidence type="ECO:0000256" key="1">
    <source>
        <dbReference type="SAM" id="SignalP"/>
    </source>
</evidence>
<dbReference type="Proteomes" id="UP000663824">
    <property type="component" value="Unassembled WGS sequence"/>
</dbReference>
<keyword evidence="1" id="KW-0732">Signal</keyword>
<dbReference type="EMBL" id="CAJNOW010020730">
    <property type="protein sequence ID" value="CAF1681185.1"/>
    <property type="molecule type" value="Genomic_DNA"/>
</dbReference>
<dbReference type="Proteomes" id="UP000663855">
    <property type="component" value="Unassembled WGS sequence"/>
</dbReference>
<evidence type="ECO:0000313" key="4">
    <source>
        <dbReference type="EMBL" id="CAF2110044.1"/>
    </source>
</evidence>
<dbReference type="Proteomes" id="UP000663866">
    <property type="component" value="Unassembled WGS sequence"/>
</dbReference>
<dbReference type="EMBL" id="CAJNRF010017001">
    <property type="protein sequence ID" value="CAF2217682.1"/>
    <property type="molecule type" value="Genomic_DNA"/>
</dbReference>
<accession>A0A816ZYG6</accession>
<dbReference type="Proteomes" id="UP000663856">
    <property type="component" value="Unassembled WGS sequence"/>
</dbReference>
<name>A0A816ZYG6_9BILA</name>
<protein>
    <submittedName>
        <fullName evidence="6">Uncharacterized protein</fullName>
    </submittedName>
</protein>
<dbReference type="EMBL" id="CAJOBF010000817">
    <property type="protein sequence ID" value="CAF3873919.1"/>
    <property type="molecule type" value="Genomic_DNA"/>
</dbReference>
<comment type="caution">
    <text evidence="6">The sequence shown here is derived from an EMBL/GenBank/DDBJ whole genome shotgun (WGS) entry which is preliminary data.</text>
</comment>
<evidence type="ECO:0000313" key="2">
    <source>
        <dbReference type="EMBL" id="CAF1018890.1"/>
    </source>
</evidence>
<evidence type="ECO:0000313" key="11">
    <source>
        <dbReference type="Proteomes" id="UP000663887"/>
    </source>
</evidence>
<dbReference type="EMBL" id="CAJNOV010000308">
    <property type="protein sequence ID" value="CAF1018890.1"/>
    <property type="molecule type" value="Genomic_DNA"/>
</dbReference>
<evidence type="ECO:0000313" key="10">
    <source>
        <dbReference type="Proteomes" id="UP000663866"/>
    </source>
</evidence>
<dbReference type="EMBL" id="CAJNRG010017471">
    <property type="protein sequence ID" value="CAF2231213.1"/>
    <property type="molecule type" value="Genomic_DNA"/>
</dbReference>
<evidence type="ECO:0000313" key="3">
    <source>
        <dbReference type="EMBL" id="CAF1681185.1"/>
    </source>
</evidence>
<dbReference type="Proteomes" id="UP000663887">
    <property type="component" value="Unassembled WGS sequence"/>
</dbReference>
<evidence type="ECO:0000313" key="6">
    <source>
        <dbReference type="EMBL" id="CAF2231213.1"/>
    </source>
</evidence>
<keyword evidence="10" id="KW-1185">Reference proteome</keyword>
<evidence type="ECO:0000313" key="9">
    <source>
        <dbReference type="EMBL" id="CAF4998438.1"/>
    </source>
</evidence>
<dbReference type="EMBL" id="CAJNRE010012427">
    <property type="protein sequence ID" value="CAF2110044.1"/>
    <property type="molecule type" value="Genomic_DNA"/>
</dbReference>
<dbReference type="Proteomes" id="UP000663842">
    <property type="component" value="Unassembled WGS sequence"/>
</dbReference>
<dbReference type="EMBL" id="CAJOBH010205789">
    <property type="protein sequence ID" value="CAF4998438.1"/>
    <property type="molecule type" value="Genomic_DNA"/>
</dbReference>
<proteinExistence type="predicted"/>
<sequence>MHRLLILNVIFFILFINIFFQKTDAAKLRTYTTGIADIVRTAFKRGLNRFINRQTSYDSDVFHYTLLQQQRGSDGLFAGEACRLSPTICSHDEQCCTGRCLCRRWTTTSEQRCIRKCF</sequence>
<dbReference type="AlphaFoldDB" id="A0A816ZYG6"/>
<reference evidence="6" key="1">
    <citation type="submission" date="2021-02" db="EMBL/GenBank/DDBJ databases">
        <authorList>
            <person name="Nowell W R."/>
        </authorList>
    </citation>
    <scope>NUCLEOTIDE SEQUENCE</scope>
</reference>
<organism evidence="6 11">
    <name type="scientific">Rotaria magnacalcarata</name>
    <dbReference type="NCBI Taxonomy" id="392030"/>
    <lineage>
        <taxon>Eukaryota</taxon>
        <taxon>Metazoa</taxon>
        <taxon>Spiralia</taxon>
        <taxon>Gnathifera</taxon>
        <taxon>Rotifera</taxon>
        <taxon>Eurotatoria</taxon>
        <taxon>Bdelloidea</taxon>
        <taxon>Philodinida</taxon>
        <taxon>Philodinidae</taxon>
        <taxon>Rotaria</taxon>
    </lineage>
</organism>
<dbReference type="Proteomes" id="UP000663834">
    <property type="component" value="Unassembled WGS sequence"/>
</dbReference>
<feature type="chain" id="PRO_5035610911" evidence="1">
    <location>
        <begin position="26"/>
        <end position="118"/>
    </location>
</feature>
<dbReference type="EMBL" id="CAJOBG010002355">
    <property type="protein sequence ID" value="CAF4001289.1"/>
    <property type="molecule type" value="Genomic_DNA"/>
</dbReference>
<gene>
    <name evidence="9" type="ORF">BYL167_LOCUS55377</name>
    <name evidence="2" type="ORF">CJN711_LOCUS3213</name>
    <name evidence="3" type="ORF">KQP761_LOCUS36638</name>
    <name evidence="4" type="ORF">MBJ925_LOCUS23999</name>
    <name evidence="8" type="ORF">OVN521_LOCUS15061</name>
    <name evidence="7" type="ORF">UXM345_LOCUS9088</name>
    <name evidence="5" type="ORF">WKI299_LOCUS35347</name>
    <name evidence="6" type="ORF">XDN619_LOCUS34334</name>
</gene>
<evidence type="ECO:0000313" key="5">
    <source>
        <dbReference type="EMBL" id="CAF2217682.1"/>
    </source>
</evidence>
<evidence type="ECO:0000313" key="7">
    <source>
        <dbReference type="EMBL" id="CAF3873919.1"/>
    </source>
</evidence>
<feature type="signal peptide" evidence="1">
    <location>
        <begin position="1"/>
        <end position="25"/>
    </location>
</feature>
<dbReference type="Proteomes" id="UP000681967">
    <property type="component" value="Unassembled WGS sequence"/>
</dbReference>
<dbReference type="OrthoDB" id="4405280at2759"/>
<evidence type="ECO:0000313" key="8">
    <source>
        <dbReference type="EMBL" id="CAF4001289.1"/>
    </source>
</evidence>